<dbReference type="FunFam" id="3.40.50.300:FF:000296">
    <property type="entry name" value="ATP-dependent DNA helicase RecQ"/>
    <property type="match status" value="1"/>
</dbReference>
<feature type="region of interest" description="Disordered" evidence="12">
    <location>
        <begin position="110"/>
        <end position="152"/>
    </location>
</feature>
<dbReference type="PROSITE" id="PS50206">
    <property type="entry name" value="RHODANESE_3"/>
    <property type="match status" value="1"/>
</dbReference>
<evidence type="ECO:0000256" key="11">
    <source>
        <dbReference type="ARBA" id="ARBA00034808"/>
    </source>
</evidence>
<gene>
    <name evidence="16" type="ORF">EX30DRAFT_258632</name>
</gene>
<feature type="domain" description="Helicase C-terminal" evidence="15">
    <location>
        <begin position="1027"/>
        <end position="1175"/>
    </location>
</feature>
<organism evidence="16 17">
    <name type="scientific">Ascodesmis nigricans</name>
    <dbReference type="NCBI Taxonomy" id="341454"/>
    <lineage>
        <taxon>Eukaryota</taxon>
        <taxon>Fungi</taxon>
        <taxon>Dikarya</taxon>
        <taxon>Ascomycota</taxon>
        <taxon>Pezizomycotina</taxon>
        <taxon>Pezizomycetes</taxon>
        <taxon>Pezizales</taxon>
        <taxon>Ascodesmidaceae</taxon>
        <taxon>Ascodesmis</taxon>
    </lineage>
</organism>
<dbReference type="InParanoid" id="A0A4S2MHN7"/>
<feature type="region of interest" description="Disordered" evidence="12">
    <location>
        <begin position="23"/>
        <end position="62"/>
    </location>
</feature>
<dbReference type="InterPro" id="IPR002464">
    <property type="entry name" value="DNA/RNA_helicase_DEAH_CS"/>
</dbReference>
<dbReference type="STRING" id="341454.A0A4S2MHN7"/>
<dbReference type="Proteomes" id="UP000298138">
    <property type="component" value="Unassembled WGS sequence"/>
</dbReference>
<dbReference type="PROSITE" id="PS00690">
    <property type="entry name" value="DEAH_ATP_HELICASE"/>
    <property type="match status" value="1"/>
</dbReference>
<dbReference type="PANTHER" id="PTHR13710:SF153">
    <property type="entry name" value="RECQ-LIKE DNA HELICASE BLM"/>
    <property type="match status" value="1"/>
</dbReference>
<feature type="domain" description="Rhodanese" evidence="13">
    <location>
        <begin position="1045"/>
        <end position="1079"/>
    </location>
</feature>
<feature type="compositionally biased region" description="Basic and acidic residues" evidence="12">
    <location>
        <begin position="410"/>
        <end position="419"/>
    </location>
</feature>
<feature type="region of interest" description="Disordered" evidence="12">
    <location>
        <begin position="410"/>
        <end position="441"/>
    </location>
</feature>
<accession>A0A4S2MHN7</accession>
<keyword evidence="8" id="KW-0413">Isomerase</keyword>
<evidence type="ECO:0000256" key="2">
    <source>
        <dbReference type="ARBA" id="ARBA00005446"/>
    </source>
</evidence>
<comment type="catalytic activity">
    <reaction evidence="10">
        <text>Couples ATP hydrolysis with the unwinding of duplex DNA by translocating in the 3'-5' direction.</text>
        <dbReference type="EC" id="5.6.2.4"/>
    </reaction>
</comment>
<feature type="compositionally biased region" description="Basic and acidic residues" evidence="12">
    <location>
        <begin position="587"/>
        <end position="604"/>
    </location>
</feature>
<dbReference type="GO" id="GO:0043138">
    <property type="term" value="F:3'-5' DNA helicase activity"/>
    <property type="evidence" value="ECO:0007669"/>
    <property type="project" value="UniProtKB-EC"/>
</dbReference>
<feature type="compositionally biased region" description="Basic and acidic residues" evidence="12">
    <location>
        <begin position="378"/>
        <end position="388"/>
    </location>
</feature>
<dbReference type="InterPro" id="IPR018982">
    <property type="entry name" value="RQC_domain"/>
</dbReference>
<dbReference type="GO" id="GO:0016787">
    <property type="term" value="F:hydrolase activity"/>
    <property type="evidence" value="ECO:0007669"/>
    <property type="project" value="UniProtKB-KW"/>
</dbReference>
<dbReference type="InterPro" id="IPR011545">
    <property type="entry name" value="DEAD/DEAH_box_helicase_dom"/>
</dbReference>
<dbReference type="GO" id="GO:0006312">
    <property type="term" value="P:mitotic recombination"/>
    <property type="evidence" value="ECO:0007669"/>
    <property type="project" value="UniProtKB-ARBA"/>
</dbReference>
<dbReference type="GO" id="GO:0005524">
    <property type="term" value="F:ATP binding"/>
    <property type="evidence" value="ECO:0007669"/>
    <property type="project" value="UniProtKB-KW"/>
</dbReference>
<dbReference type="InterPro" id="IPR036388">
    <property type="entry name" value="WH-like_DNA-bd_sf"/>
</dbReference>
<dbReference type="InterPro" id="IPR004589">
    <property type="entry name" value="DNA_helicase_ATP-dep_RecQ"/>
</dbReference>
<evidence type="ECO:0000256" key="8">
    <source>
        <dbReference type="ARBA" id="ARBA00023235"/>
    </source>
</evidence>
<dbReference type="Pfam" id="PF00271">
    <property type="entry name" value="Helicase_C"/>
    <property type="match status" value="1"/>
</dbReference>
<proteinExistence type="inferred from homology"/>
<dbReference type="FunFam" id="3.40.50.300:FF:000340">
    <property type="entry name" value="Bloom syndrome, RecQ helicase"/>
    <property type="match status" value="1"/>
</dbReference>
<evidence type="ECO:0000259" key="14">
    <source>
        <dbReference type="PROSITE" id="PS51192"/>
    </source>
</evidence>
<protein>
    <recommendedName>
        <fullName evidence="11">DNA 3'-5' helicase</fullName>
        <ecNumber evidence="11">5.6.2.4</ecNumber>
    </recommendedName>
</protein>
<dbReference type="SMART" id="SM00487">
    <property type="entry name" value="DEXDc"/>
    <property type="match status" value="1"/>
</dbReference>
<dbReference type="GO" id="GO:0009378">
    <property type="term" value="F:four-way junction helicase activity"/>
    <property type="evidence" value="ECO:0007669"/>
    <property type="project" value="TreeGrafter"/>
</dbReference>
<dbReference type="InterPro" id="IPR014001">
    <property type="entry name" value="Helicase_ATP-bd"/>
</dbReference>
<dbReference type="PROSITE" id="PS51194">
    <property type="entry name" value="HELICASE_CTER"/>
    <property type="match status" value="1"/>
</dbReference>
<evidence type="ECO:0000256" key="1">
    <source>
        <dbReference type="ARBA" id="ARBA00004123"/>
    </source>
</evidence>
<dbReference type="GO" id="GO:0031573">
    <property type="term" value="P:mitotic intra-S DNA damage checkpoint signaling"/>
    <property type="evidence" value="ECO:0007669"/>
    <property type="project" value="UniProtKB-ARBA"/>
</dbReference>
<feature type="region of interest" description="Disordered" evidence="12">
    <location>
        <begin position="747"/>
        <end position="769"/>
    </location>
</feature>
<evidence type="ECO:0000259" key="15">
    <source>
        <dbReference type="PROSITE" id="PS51194"/>
    </source>
</evidence>
<dbReference type="InterPro" id="IPR032284">
    <property type="entry name" value="RecQ_Zn-bd"/>
</dbReference>
<dbReference type="InterPro" id="IPR001763">
    <property type="entry name" value="Rhodanese-like_dom"/>
</dbReference>
<dbReference type="GO" id="GO:0000724">
    <property type="term" value="P:double-strand break repair via homologous recombination"/>
    <property type="evidence" value="ECO:0007669"/>
    <property type="project" value="UniProtKB-ARBA"/>
</dbReference>
<dbReference type="GO" id="GO:0000729">
    <property type="term" value="P:DNA double-strand break processing"/>
    <property type="evidence" value="ECO:0007669"/>
    <property type="project" value="UniProtKB-ARBA"/>
</dbReference>
<feature type="compositionally biased region" description="Pro residues" evidence="12">
    <location>
        <begin position="43"/>
        <end position="60"/>
    </location>
</feature>
<dbReference type="PANTHER" id="PTHR13710">
    <property type="entry name" value="DNA HELICASE RECQ FAMILY MEMBER"/>
    <property type="match status" value="1"/>
</dbReference>
<keyword evidence="4" id="KW-0378">Hydrolase</keyword>
<dbReference type="GO" id="GO:0003677">
    <property type="term" value="F:DNA binding"/>
    <property type="evidence" value="ECO:0007669"/>
    <property type="project" value="UniProtKB-KW"/>
</dbReference>
<dbReference type="EMBL" id="ML220188">
    <property type="protein sequence ID" value="TGZ76272.1"/>
    <property type="molecule type" value="Genomic_DNA"/>
</dbReference>
<dbReference type="PROSITE" id="PS51192">
    <property type="entry name" value="HELICASE_ATP_BIND_1"/>
    <property type="match status" value="1"/>
</dbReference>
<dbReference type="InterPro" id="IPR001650">
    <property type="entry name" value="Helicase_C-like"/>
</dbReference>
<feature type="region of interest" description="Disordered" evidence="12">
    <location>
        <begin position="271"/>
        <end position="388"/>
    </location>
</feature>
<evidence type="ECO:0000256" key="4">
    <source>
        <dbReference type="ARBA" id="ARBA00022801"/>
    </source>
</evidence>
<evidence type="ECO:0000256" key="7">
    <source>
        <dbReference type="ARBA" id="ARBA00023125"/>
    </source>
</evidence>
<evidence type="ECO:0000256" key="9">
    <source>
        <dbReference type="ARBA" id="ARBA00023242"/>
    </source>
</evidence>
<feature type="compositionally biased region" description="Low complexity" evidence="12">
    <location>
        <begin position="749"/>
        <end position="764"/>
    </location>
</feature>
<feature type="compositionally biased region" description="Pro residues" evidence="12">
    <location>
        <begin position="425"/>
        <end position="435"/>
    </location>
</feature>
<dbReference type="SMART" id="SM00490">
    <property type="entry name" value="HELICc"/>
    <property type="match status" value="1"/>
</dbReference>
<keyword evidence="9" id="KW-0539">Nucleus</keyword>
<dbReference type="InterPro" id="IPR027417">
    <property type="entry name" value="P-loop_NTPase"/>
</dbReference>
<feature type="compositionally biased region" description="Polar residues" evidence="12">
    <location>
        <begin position="276"/>
        <end position="290"/>
    </location>
</feature>
<reference evidence="16 17" key="1">
    <citation type="submission" date="2019-04" db="EMBL/GenBank/DDBJ databases">
        <title>Comparative genomics and transcriptomics to analyze fruiting body development in filamentous ascomycetes.</title>
        <authorList>
            <consortium name="DOE Joint Genome Institute"/>
            <person name="Lutkenhaus R."/>
            <person name="Traeger S."/>
            <person name="Breuer J."/>
            <person name="Kuo A."/>
            <person name="Lipzen A."/>
            <person name="Pangilinan J."/>
            <person name="Dilworth D."/>
            <person name="Sandor L."/>
            <person name="Poggeler S."/>
            <person name="Barry K."/>
            <person name="Grigoriev I.V."/>
            <person name="Nowrousian M."/>
        </authorList>
    </citation>
    <scope>NUCLEOTIDE SEQUENCE [LARGE SCALE GENOMIC DNA]</scope>
    <source>
        <strain evidence="16 17">CBS 389.68</strain>
    </source>
</reference>
<dbReference type="Gene3D" id="3.40.50.300">
    <property type="entry name" value="P-loop containing nucleotide triphosphate hydrolases"/>
    <property type="match status" value="2"/>
</dbReference>
<dbReference type="Gene3D" id="1.10.10.10">
    <property type="entry name" value="Winged helix-like DNA-binding domain superfamily/Winged helix DNA-binding domain"/>
    <property type="match status" value="1"/>
</dbReference>
<dbReference type="EC" id="5.6.2.4" evidence="11"/>
<evidence type="ECO:0000256" key="6">
    <source>
        <dbReference type="ARBA" id="ARBA00022840"/>
    </source>
</evidence>
<evidence type="ECO:0000313" key="17">
    <source>
        <dbReference type="Proteomes" id="UP000298138"/>
    </source>
</evidence>
<dbReference type="SMART" id="SM00956">
    <property type="entry name" value="RQC"/>
    <property type="match status" value="1"/>
</dbReference>
<dbReference type="GO" id="GO:0031422">
    <property type="term" value="C:RecQ family helicase-topoisomerase III complex"/>
    <property type="evidence" value="ECO:0007669"/>
    <property type="project" value="UniProtKB-ARBA"/>
</dbReference>
<dbReference type="CDD" id="cd18794">
    <property type="entry name" value="SF2_C_RecQ"/>
    <property type="match status" value="1"/>
</dbReference>
<evidence type="ECO:0000313" key="16">
    <source>
        <dbReference type="EMBL" id="TGZ76272.1"/>
    </source>
</evidence>
<dbReference type="GO" id="GO:0006260">
    <property type="term" value="P:DNA replication"/>
    <property type="evidence" value="ECO:0007669"/>
    <property type="project" value="InterPro"/>
</dbReference>
<dbReference type="GO" id="GO:0005737">
    <property type="term" value="C:cytoplasm"/>
    <property type="evidence" value="ECO:0007669"/>
    <property type="project" value="TreeGrafter"/>
</dbReference>
<keyword evidence="7" id="KW-0238">DNA-binding</keyword>
<dbReference type="SUPFAM" id="SSF52540">
    <property type="entry name" value="P-loop containing nucleoside triphosphate hydrolases"/>
    <property type="match status" value="2"/>
</dbReference>
<dbReference type="Pfam" id="PF00270">
    <property type="entry name" value="DEAD"/>
    <property type="match status" value="1"/>
</dbReference>
<comment type="subcellular location">
    <subcellularLocation>
        <location evidence="1">Nucleus</location>
    </subcellularLocation>
</comment>
<evidence type="ECO:0000256" key="10">
    <source>
        <dbReference type="ARBA" id="ARBA00034617"/>
    </source>
</evidence>
<sequence length="1310" mass="146310">MAATTTKSNLELHLDWLTREKPFVAPPRDPATIVHTLPSSSAPQPPTQAPPVPPPPPVAPLPLVERVQRQELPPPPRPPVREERLVPIEEDMAVIQLGPTTANRRGALLSRGDNPQLATPTPSTAGSKTPGTGLRLKTPLGRTGVASINGPITPSATSRNDFSSAFRPVGTANTIDLTLDDDDDHVVPTISRPRRNLNPPLISSPCVKLDQNHSTPATIIDIEDHQSDPPLQSHPPPPEAPYGFQVASSRKKRKSGECIADNYDTTSSEIEAGMSSAVNSPPTGAFSSNLIPPPSKSIPCIPKEGDGVPYSEDEELPVTRMPKRKKARRVAEDDEDIDMRIPNDEPQAKHESQWEQTGFVPASDDDDEEDYVMGVDDGDTKKVPIKEDYFSDGEMENVFETMAENAGVKIEDLPEELRTPRKWPMKPPKLSPPKLPDISEAKPPESIYTAMSMEELQSTLPRLMAENYEFLERLQSEYHDEGLSPPPELVQKRHQLKADISAIQQEISRRGSALPASFSGSGPVPPQTLVNRSPVKVESAQLFPPPSVTTRNPSPPRTHHSQFVEQTQFTSMQIAPESPRSLRRRQVREMAEAKKSRLDKEAFRGRSASPAKSPLRNGFHMEISSPETSPQPSRRRQRQPSWELQFPPLYKDSNRPDSVLNEDEKFQDSFFEPVPEPALQSDDVYGSDFDDPEVVDMLARDADSGNVGDDSMEILEDPPMTFTQRRPLFTTTANSPSAKRSMLDVLGKGANNASSGNNNNSMSMTQTKDQPQLELLHARSHMQRALTLDMNSEQMKFRWSKDVARALKYKFRLKGFRNNQLEAINATLNGEDVFVIMPTGGGKSLIYQLPAIIQTGQTQGVTIVVSPLLALMNDQVHHLQNNQILAWYISGELPEERKRFVYDILYSQDPAEGCQLLYVTPEMLAKSAKIVNIITRLHSRNQLARIVVDEAHCVSQWGHDFRPDYKLLGALRDKIPGVPWIALTATATSKVQLDVEQNLRIQGCKKFTQSFNRGNLTYTVRPKSKSTIDDIVEICNKTYRNKCGIVYCLSRKDCEKVAKILRERGVTARHYHAKLDPEDKEALQKDWQANKFHVIVATIAFGMGIDKPDVRFVIHYTLPKTLEGYYQETGRAGRDGAPSSCYLFYAYGDTNQLYRFINESDGTEQEKKRQREMLQMVVQYCENKAECRRVQVLRYFGERFPPEECRKTCDNCSSGEEYEEHDVTEEAKAAISVVAALDGKKTLLYAMEVFRGSTTSTHVKARSSDIPGFGAGGHWERTDGERLLHLLVQLGALEEKVKTNKGGFPTSHIV</sequence>
<feature type="region of interest" description="Disordered" evidence="12">
    <location>
        <begin position="190"/>
        <end position="209"/>
    </location>
</feature>
<feature type="domain" description="Helicase ATP-binding" evidence="14">
    <location>
        <begin position="824"/>
        <end position="1005"/>
    </location>
</feature>
<keyword evidence="3" id="KW-0547">Nucleotide-binding</keyword>
<evidence type="ECO:0000256" key="3">
    <source>
        <dbReference type="ARBA" id="ARBA00022741"/>
    </source>
</evidence>
<feature type="region of interest" description="Disordered" evidence="12">
    <location>
        <begin position="507"/>
        <end position="660"/>
    </location>
</feature>
<dbReference type="Pfam" id="PF09382">
    <property type="entry name" value="RQC"/>
    <property type="match status" value="1"/>
</dbReference>
<dbReference type="GO" id="GO:0005634">
    <property type="term" value="C:nucleus"/>
    <property type="evidence" value="ECO:0007669"/>
    <property type="project" value="UniProtKB-SubCell"/>
</dbReference>
<evidence type="ECO:0000259" key="13">
    <source>
        <dbReference type="PROSITE" id="PS50206"/>
    </source>
</evidence>
<feature type="compositionally biased region" description="Polar residues" evidence="12">
    <location>
        <begin position="561"/>
        <end position="573"/>
    </location>
</feature>
<keyword evidence="6" id="KW-0067">ATP-binding</keyword>
<name>A0A4S2MHN7_9PEZI</name>
<comment type="similarity">
    <text evidence="2">Belongs to the helicase family. RecQ subfamily.</text>
</comment>
<feature type="region of interest" description="Disordered" evidence="12">
    <location>
        <begin position="224"/>
        <end position="257"/>
    </location>
</feature>
<dbReference type="Pfam" id="PF16124">
    <property type="entry name" value="RecQ_Zn_bind"/>
    <property type="match status" value="1"/>
</dbReference>
<feature type="region of interest" description="Disordered" evidence="12">
    <location>
        <begin position="671"/>
        <end position="690"/>
    </location>
</feature>
<keyword evidence="17" id="KW-1185">Reference proteome</keyword>
<keyword evidence="5 16" id="KW-0347">Helicase</keyword>
<dbReference type="CDD" id="cd17920">
    <property type="entry name" value="DEXHc_RecQ"/>
    <property type="match status" value="1"/>
</dbReference>
<dbReference type="OrthoDB" id="10261556at2759"/>
<feature type="compositionally biased region" description="Polar residues" evidence="12">
    <location>
        <begin position="116"/>
        <end position="130"/>
    </location>
</feature>
<evidence type="ECO:0000256" key="5">
    <source>
        <dbReference type="ARBA" id="ARBA00022806"/>
    </source>
</evidence>
<evidence type="ECO:0000256" key="12">
    <source>
        <dbReference type="SAM" id="MobiDB-lite"/>
    </source>
</evidence>
<feature type="compositionally biased region" description="Basic and acidic residues" evidence="12">
    <location>
        <begin position="338"/>
        <end position="353"/>
    </location>
</feature>
<dbReference type="NCBIfam" id="TIGR00614">
    <property type="entry name" value="recQ_fam"/>
    <property type="match status" value="1"/>
</dbReference>